<feature type="compositionally biased region" description="Basic residues" evidence="1">
    <location>
        <begin position="98"/>
        <end position="107"/>
    </location>
</feature>
<evidence type="ECO:0000256" key="1">
    <source>
        <dbReference type="SAM" id="MobiDB-lite"/>
    </source>
</evidence>
<feature type="compositionally biased region" description="Acidic residues" evidence="1">
    <location>
        <begin position="1"/>
        <end position="10"/>
    </location>
</feature>
<feature type="region of interest" description="Disordered" evidence="1">
    <location>
        <begin position="63"/>
        <end position="120"/>
    </location>
</feature>
<accession>A0A0N7KEW8</accession>
<dbReference type="PANTHER" id="PTHR31365">
    <property type="entry name" value="EXPRESSED PROTEIN"/>
    <property type="match status" value="1"/>
</dbReference>
<protein>
    <submittedName>
        <fullName evidence="2">Os02g0208650 protein</fullName>
    </submittedName>
</protein>
<reference evidence="3" key="1">
    <citation type="journal article" date="2005" name="Nature">
        <title>The map-based sequence of the rice genome.</title>
        <authorList>
            <consortium name="International rice genome sequencing project (IRGSP)"/>
            <person name="Matsumoto T."/>
            <person name="Wu J."/>
            <person name="Kanamori H."/>
            <person name="Katayose Y."/>
            <person name="Fujisawa M."/>
            <person name="Namiki N."/>
            <person name="Mizuno H."/>
            <person name="Yamamoto K."/>
            <person name="Antonio B.A."/>
            <person name="Baba T."/>
            <person name="Sakata K."/>
            <person name="Nagamura Y."/>
            <person name="Aoki H."/>
            <person name="Arikawa K."/>
            <person name="Arita K."/>
            <person name="Bito T."/>
            <person name="Chiden Y."/>
            <person name="Fujitsuka N."/>
            <person name="Fukunaka R."/>
            <person name="Hamada M."/>
            <person name="Harada C."/>
            <person name="Hayashi A."/>
            <person name="Hijishita S."/>
            <person name="Honda M."/>
            <person name="Hosokawa S."/>
            <person name="Ichikawa Y."/>
            <person name="Idonuma A."/>
            <person name="Iijima M."/>
            <person name="Ikeda M."/>
            <person name="Ikeno M."/>
            <person name="Ito K."/>
            <person name="Ito S."/>
            <person name="Ito T."/>
            <person name="Ito Y."/>
            <person name="Ito Y."/>
            <person name="Iwabuchi A."/>
            <person name="Kamiya K."/>
            <person name="Karasawa W."/>
            <person name="Kurita K."/>
            <person name="Katagiri S."/>
            <person name="Kikuta A."/>
            <person name="Kobayashi H."/>
            <person name="Kobayashi N."/>
            <person name="Machita K."/>
            <person name="Maehara T."/>
            <person name="Masukawa M."/>
            <person name="Mizubayashi T."/>
            <person name="Mukai Y."/>
            <person name="Nagasaki H."/>
            <person name="Nagata Y."/>
            <person name="Naito S."/>
            <person name="Nakashima M."/>
            <person name="Nakama Y."/>
            <person name="Nakamichi Y."/>
            <person name="Nakamura M."/>
            <person name="Meguro A."/>
            <person name="Negishi M."/>
            <person name="Ohta I."/>
            <person name="Ohta T."/>
            <person name="Okamoto M."/>
            <person name="Ono N."/>
            <person name="Saji S."/>
            <person name="Sakaguchi M."/>
            <person name="Sakai K."/>
            <person name="Shibata M."/>
            <person name="Shimokawa T."/>
            <person name="Song J."/>
            <person name="Takazaki Y."/>
            <person name="Terasawa K."/>
            <person name="Tsugane M."/>
            <person name="Tsuji K."/>
            <person name="Ueda S."/>
            <person name="Waki K."/>
            <person name="Yamagata H."/>
            <person name="Yamamoto M."/>
            <person name="Yamamoto S."/>
            <person name="Yamane H."/>
            <person name="Yoshiki S."/>
            <person name="Yoshihara R."/>
            <person name="Yukawa K."/>
            <person name="Zhong H."/>
            <person name="Yano M."/>
            <person name="Yuan Q."/>
            <person name="Ouyang S."/>
            <person name="Liu J."/>
            <person name="Jones K.M."/>
            <person name="Gansberger K."/>
            <person name="Moffat K."/>
            <person name="Hill J."/>
            <person name="Bera J."/>
            <person name="Fadrosh D."/>
            <person name="Jin S."/>
            <person name="Johri S."/>
            <person name="Kim M."/>
            <person name="Overton L."/>
            <person name="Reardon M."/>
            <person name="Tsitrin T."/>
            <person name="Vuong H."/>
            <person name="Weaver B."/>
            <person name="Ciecko A."/>
            <person name="Tallon L."/>
            <person name="Jackson J."/>
            <person name="Pai G."/>
            <person name="Aken S.V."/>
            <person name="Utterback T."/>
            <person name="Reidmuller S."/>
            <person name="Feldblyum T."/>
            <person name="Hsiao J."/>
            <person name="Zismann V."/>
            <person name="Iobst S."/>
            <person name="de Vazeille A.R."/>
            <person name="Buell C.R."/>
            <person name="Ying K."/>
            <person name="Li Y."/>
            <person name="Lu T."/>
            <person name="Huang Y."/>
            <person name="Zhao Q."/>
            <person name="Feng Q."/>
            <person name="Zhang L."/>
            <person name="Zhu J."/>
            <person name="Weng Q."/>
            <person name="Mu J."/>
            <person name="Lu Y."/>
            <person name="Fan D."/>
            <person name="Liu Y."/>
            <person name="Guan J."/>
            <person name="Zhang Y."/>
            <person name="Yu S."/>
            <person name="Liu X."/>
            <person name="Zhang Y."/>
            <person name="Hong G."/>
            <person name="Han B."/>
            <person name="Choisne N."/>
            <person name="Demange N."/>
            <person name="Orjeda G."/>
            <person name="Samain S."/>
            <person name="Cattolico L."/>
            <person name="Pelletier E."/>
            <person name="Couloux A."/>
            <person name="Segurens B."/>
            <person name="Wincker P."/>
            <person name="D'Hont A."/>
            <person name="Scarpelli C."/>
            <person name="Weissenbach J."/>
            <person name="Salanoubat M."/>
            <person name="Quetier F."/>
            <person name="Yu Y."/>
            <person name="Kim H.R."/>
            <person name="Rambo T."/>
            <person name="Currie J."/>
            <person name="Collura K."/>
            <person name="Luo M."/>
            <person name="Yang T."/>
            <person name="Ammiraju J.S.S."/>
            <person name="Engler F."/>
            <person name="Soderlund C."/>
            <person name="Wing R.A."/>
            <person name="Palmer L.E."/>
            <person name="de la Bastide M."/>
            <person name="Spiegel L."/>
            <person name="Nascimento L."/>
            <person name="Zutavern T."/>
            <person name="O'Shaughnessy A."/>
            <person name="Dike S."/>
            <person name="Dedhia N."/>
            <person name="Preston R."/>
            <person name="Balija V."/>
            <person name="McCombie W.R."/>
            <person name="Chow T."/>
            <person name="Chen H."/>
            <person name="Chung M."/>
            <person name="Chen C."/>
            <person name="Shaw J."/>
            <person name="Wu H."/>
            <person name="Hsiao K."/>
            <person name="Chao Y."/>
            <person name="Chu M."/>
            <person name="Cheng C."/>
            <person name="Hour A."/>
            <person name="Lee P."/>
            <person name="Lin S."/>
            <person name="Lin Y."/>
            <person name="Liou J."/>
            <person name="Liu S."/>
            <person name="Hsing Y."/>
            <person name="Raghuvanshi S."/>
            <person name="Mohanty A."/>
            <person name="Bharti A.K."/>
            <person name="Gaur A."/>
            <person name="Gupta V."/>
            <person name="Kumar D."/>
            <person name="Ravi V."/>
            <person name="Vij S."/>
            <person name="Kapur A."/>
            <person name="Khurana P."/>
            <person name="Khurana P."/>
            <person name="Khurana J.P."/>
            <person name="Tyagi A.K."/>
            <person name="Gaikwad K."/>
            <person name="Singh A."/>
            <person name="Dalal V."/>
            <person name="Srivastava S."/>
            <person name="Dixit A."/>
            <person name="Pal A.K."/>
            <person name="Ghazi I.A."/>
            <person name="Yadav M."/>
            <person name="Pandit A."/>
            <person name="Bhargava A."/>
            <person name="Sureshbabu K."/>
            <person name="Batra K."/>
            <person name="Sharma T.R."/>
            <person name="Mohapatra T."/>
            <person name="Singh N.K."/>
            <person name="Messing J."/>
            <person name="Nelson A.B."/>
            <person name="Fuks G."/>
            <person name="Kavchok S."/>
            <person name="Keizer G."/>
            <person name="Linton E."/>
            <person name="Llaca V."/>
            <person name="Song R."/>
            <person name="Tanyolac B."/>
            <person name="Young S."/>
            <person name="Ho-Il K."/>
            <person name="Hahn J.H."/>
            <person name="Sangsakoo G."/>
            <person name="Vanavichit A."/>
            <person name="de Mattos Luiz.A.T."/>
            <person name="Zimmer P.D."/>
            <person name="Malone G."/>
            <person name="Dellagostin O."/>
            <person name="de Oliveira A.C."/>
            <person name="Bevan M."/>
            <person name="Bancroft I."/>
            <person name="Minx P."/>
            <person name="Cordum H."/>
            <person name="Wilson R."/>
            <person name="Cheng Z."/>
            <person name="Jin W."/>
            <person name="Jiang J."/>
            <person name="Leong S.A."/>
            <person name="Iwama H."/>
            <person name="Gojobori T."/>
            <person name="Itoh T."/>
            <person name="Niimura Y."/>
            <person name="Fujii Y."/>
            <person name="Habara T."/>
            <person name="Sakai H."/>
            <person name="Sato Y."/>
            <person name="Wilson G."/>
            <person name="Kumar K."/>
            <person name="McCouch S."/>
            <person name="Juretic N."/>
            <person name="Hoen D."/>
            <person name="Wright S."/>
            <person name="Bruskiewich R."/>
            <person name="Bureau T."/>
            <person name="Miyao A."/>
            <person name="Hirochika H."/>
            <person name="Nishikawa T."/>
            <person name="Kadowaki K."/>
            <person name="Sugiura M."/>
            <person name="Burr B."/>
            <person name="Sasaki T."/>
        </authorList>
    </citation>
    <scope>NUCLEOTIDE SEQUENCE [LARGE SCALE GENOMIC DNA]</scope>
    <source>
        <strain evidence="3">cv. Nipponbare</strain>
    </source>
</reference>
<dbReference type="EMBL" id="AP014958">
    <property type="protein sequence ID" value="BAS77577.1"/>
    <property type="molecule type" value="Genomic_DNA"/>
</dbReference>
<reference evidence="2 3" key="2">
    <citation type="journal article" date="2013" name="Plant Cell Physiol.">
        <title>Rice Annotation Project Database (RAP-DB): an integrative and interactive database for rice genomics.</title>
        <authorList>
            <person name="Sakai H."/>
            <person name="Lee S.S."/>
            <person name="Tanaka T."/>
            <person name="Numa H."/>
            <person name="Kim J."/>
            <person name="Kawahara Y."/>
            <person name="Wakimoto H."/>
            <person name="Yang C.C."/>
            <person name="Iwamoto M."/>
            <person name="Abe T."/>
            <person name="Yamada Y."/>
            <person name="Muto A."/>
            <person name="Inokuchi H."/>
            <person name="Ikemura T."/>
            <person name="Matsumoto T."/>
            <person name="Sasaki T."/>
            <person name="Itoh T."/>
        </authorList>
    </citation>
    <scope>NUCLEOTIDE SEQUENCE [LARGE SCALE GENOMIC DNA]</scope>
    <source>
        <strain evidence="3">cv. Nipponbare</strain>
    </source>
</reference>
<evidence type="ECO:0000313" key="3">
    <source>
        <dbReference type="Proteomes" id="UP000059680"/>
    </source>
</evidence>
<keyword evidence="3" id="KW-1185">Reference proteome</keyword>
<dbReference type="AlphaFoldDB" id="A0A0N7KEW8"/>
<feature type="compositionally biased region" description="Basic and acidic residues" evidence="1">
    <location>
        <begin position="72"/>
        <end position="83"/>
    </location>
</feature>
<dbReference type="PaxDb" id="39947-A0A0N7KEW8"/>
<sequence>ESGSEDDDLDVGIGDVPSELEVKNSGLIPAQSKETERQLSKKEWKKKELAELDTVLAELGISGHGTQLDAISKSERKPDKQNGGDKNGAPVPSESKTSRKKKSKKTNQSRILKSSPMKWIPARTMERWRIQI</sequence>
<name>A0A0N7KEW8_ORYSJ</name>
<dbReference type="Gramene" id="Os02t0208650-00">
    <property type="protein sequence ID" value="Os02t0208650-00"/>
    <property type="gene ID" value="Os02g0208650"/>
</dbReference>
<feature type="region of interest" description="Disordered" evidence="1">
    <location>
        <begin position="1"/>
        <end position="43"/>
    </location>
</feature>
<gene>
    <name evidence="2" type="ordered locus">Os02g0208650</name>
    <name evidence="2" type="ORF">OSNPB_020208650</name>
</gene>
<evidence type="ECO:0000313" key="2">
    <source>
        <dbReference type="EMBL" id="BAS77577.1"/>
    </source>
</evidence>
<proteinExistence type="predicted"/>
<organism evidence="2 3">
    <name type="scientific">Oryza sativa subsp. japonica</name>
    <name type="common">Rice</name>
    <dbReference type="NCBI Taxonomy" id="39947"/>
    <lineage>
        <taxon>Eukaryota</taxon>
        <taxon>Viridiplantae</taxon>
        <taxon>Streptophyta</taxon>
        <taxon>Embryophyta</taxon>
        <taxon>Tracheophyta</taxon>
        <taxon>Spermatophyta</taxon>
        <taxon>Magnoliopsida</taxon>
        <taxon>Liliopsida</taxon>
        <taxon>Poales</taxon>
        <taxon>Poaceae</taxon>
        <taxon>BOP clade</taxon>
        <taxon>Oryzoideae</taxon>
        <taxon>Oryzeae</taxon>
        <taxon>Oryzinae</taxon>
        <taxon>Oryza</taxon>
        <taxon>Oryza sativa</taxon>
    </lineage>
</organism>
<dbReference type="OMA" id="MEGWRIQ"/>
<feature type="compositionally biased region" description="Basic and acidic residues" evidence="1">
    <location>
        <begin position="33"/>
        <end position="43"/>
    </location>
</feature>
<dbReference type="PANTHER" id="PTHR31365:SF18">
    <property type="match status" value="1"/>
</dbReference>
<feature type="non-terminal residue" evidence="2">
    <location>
        <position position="1"/>
    </location>
</feature>
<dbReference type="Proteomes" id="UP000059680">
    <property type="component" value="Chromosome 2"/>
</dbReference>
<dbReference type="STRING" id="39947.A0A0N7KEW8"/>
<dbReference type="InParanoid" id="A0A0N7KEW8"/>
<reference evidence="2 3" key="3">
    <citation type="journal article" date="2013" name="Rice">
        <title>Improvement of the Oryza sativa Nipponbare reference genome using next generation sequence and optical map data.</title>
        <authorList>
            <person name="Kawahara Y."/>
            <person name="de la Bastide M."/>
            <person name="Hamilton J.P."/>
            <person name="Kanamori H."/>
            <person name="McCombie W.R."/>
            <person name="Ouyang S."/>
            <person name="Schwartz D.C."/>
            <person name="Tanaka T."/>
            <person name="Wu J."/>
            <person name="Zhou S."/>
            <person name="Childs K.L."/>
            <person name="Davidson R.M."/>
            <person name="Lin H."/>
            <person name="Quesada-Ocampo L."/>
            <person name="Vaillancourt B."/>
            <person name="Sakai H."/>
            <person name="Lee S.S."/>
            <person name="Kim J."/>
            <person name="Numa H."/>
            <person name="Itoh T."/>
            <person name="Buell C.R."/>
            <person name="Matsumoto T."/>
        </authorList>
    </citation>
    <scope>NUCLEOTIDE SEQUENCE [LARGE SCALE GENOMIC DNA]</scope>
    <source>
        <strain evidence="3">cv. Nipponbare</strain>
    </source>
</reference>